<evidence type="ECO:0000313" key="2">
    <source>
        <dbReference type="Proteomes" id="UP001497482"/>
    </source>
</evidence>
<keyword evidence="2" id="KW-1185">Reference proteome</keyword>
<sequence length="160" mass="18144">MQDYTMQFEELQDKLSEALVQLQPEQLHEVCDFAKIDTAKPSRKHTLLKKISTEVDNVIEKEEETIALTFLRALIAYANDAKERAEPPPPQAAAETSVSHEAEALSILQKQYAALQESFLESTKKIEEEMAKLTTRGMTGQQRRADLTQPLAPRHLHCLK</sequence>
<gene>
    <name evidence="1" type="ORF">KC01_LOCUS32462</name>
</gene>
<dbReference type="Proteomes" id="UP001497482">
    <property type="component" value="Chromosome 4"/>
</dbReference>
<reference evidence="1 2" key="1">
    <citation type="submission" date="2024-04" db="EMBL/GenBank/DDBJ databases">
        <authorList>
            <person name="Waldvogel A.-M."/>
            <person name="Schoenle A."/>
        </authorList>
    </citation>
    <scope>NUCLEOTIDE SEQUENCE [LARGE SCALE GENOMIC DNA]</scope>
</reference>
<name>A0AAV2LSJ4_KNICA</name>
<proteinExistence type="predicted"/>
<accession>A0AAV2LSJ4</accession>
<evidence type="ECO:0000313" key="1">
    <source>
        <dbReference type="EMBL" id="CAL1605039.1"/>
    </source>
</evidence>
<dbReference type="AlphaFoldDB" id="A0AAV2LSJ4"/>
<protein>
    <submittedName>
        <fullName evidence="1">Uncharacterized protein</fullName>
    </submittedName>
</protein>
<dbReference type="EMBL" id="OZ035826">
    <property type="protein sequence ID" value="CAL1605039.1"/>
    <property type="molecule type" value="Genomic_DNA"/>
</dbReference>
<organism evidence="1 2">
    <name type="scientific">Knipowitschia caucasica</name>
    <name type="common">Caucasian dwarf goby</name>
    <name type="synonym">Pomatoschistus caucasicus</name>
    <dbReference type="NCBI Taxonomy" id="637954"/>
    <lineage>
        <taxon>Eukaryota</taxon>
        <taxon>Metazoa</taxon>
        <taxon>Chordata</taxon>
        <taxon>Craniata</taxon>
        <taxon>Vertebrata</taxon>
        <taxon>Euteleostomi</taxon>
        <taxon>Actinopterygii</taxon>
        <taxon>Neopterygii</taxon>
        <taxon>Teleostei</taxon>
        <taxon>Neoteleostei</taxon>
        <taxon>Acanthomorphata</taxon>
        <taxon>Gobiaria</taxon>
        <taxon>Gobiiformes</taxon>
        <taxon>Gobioidei</taxon>
        <taxon>Gobiidae</taxon>
        <taxon>Gobiinae</taxon>
        <taxon>Knipowitschia</taxon>
    </lineage>
</organism>